<reference evidence="1 2" key="1">
    <citation type="journal article" date="2018" name="Sci. Rep.">
        <title>Genomic signatures of local adaptation to the degree of environmental predictability in rotifers.</title>
        <authorList>
            <person name="Franch-Gras L."/>
            <person name="Hahn C."/>
            <person name="Garcia-Roger E.M."/>
            <person name="Carmona M.J."/>
            <person name="Serra M."/>
            <person name="Gomez A."/>
        </authorList>
    </citation>
    <scope>NUCLEOTIDE SEQUENCE [LARGE SCALE GENOMIC DNA]</scope>
    <source>
        <strain evidence="1">HYR1</strain>
    </source>
</reference>
<evidence type="ECO:0000313" key="2">
    <source>
        <dbReference type="Proteomes" id="UP000276133"/>
    </source>
</evidence>
<name>A0A3M7Q8W0_BRAPC</name>
<organism evidence="1 2">
    <name type="scientific">Brachionus plicatilis</name>
    <name type="common">Marine rotifer</name>
    <name type="synonym">Brachionus muelleri</name>
    <dbReference type="NCBI Taxonomy" id="10195"/>
    <lineage>
        <taxon>Eukaryota</taxon>
        <taxon>Metazoa</taxon>
        <taxon>Spiralia</taxon>
        <taxon>Gnathifera</taxon>
        <taxon>Rotifera</taxon>
        <taxon>Eurotatoria</taxon>
        <taxon>Monogononta</taxon>
        <taxon>Pseudotrocha</taxon>
        <taxon>Ploima</taxon>
        <taxon>Brachionidae</taxon>
        <taxon>Brachionus</taxon>
    </lineage>
</organism>
<keyword evidence="2" id="KW-1185">Reference proteome</keyword>
<dbReference type="AlphaFoldDB" id="A0A3M7Q8W0"/>
<sequence>MRGKKKLQRFGLLLQNRTLRLKLRMMVGEAMVVASENFKQPYAEKFLVRKFQDILADRRRSKSISMEIQEIQNLIAIRNSNFWLSFRFPKV</sequence>
<protein>
    <submittedName>
        <fullName evidence="1">Uncharacterized protein</fullName>
    </submittedName>
</protein>
<dbReference type="EMBL" id="REGN01006968">
    <property type="protein sequence ID" value="RNA07669.1"/>
    <property type="molecule type" value="Genomic_DNA"/>
</dbReference>
<proteinExistence type="predicted"/>
<dbReference type="Proteomes" id="UP000276133">
    <property type="component" value="Unassembled WGS sequence"/>
</dbReference>
<comment type="caution">
    <text evidence="1">The sequence shown here is derived from an EMBL/GenBank/DDBJ whole genome shotgun (WGS) entry which is preliminary data.</text>
</comment>
<evidence type="ECO:0000313" key="1">
    <source>
        <dbReference type="EMBL" id="RNA07669.1"/>
    </source>
</evidence>
<accession>A0A3M7Q8W0</accession>
<gene>
    <name evidence="1" type="ORF">BpHYR1_046461</name>
</gene>